<feature type="transmembrane region" description="Helical" evidence="1">
    <location>
        <begin position="35"/>
        <end position="60"/>
    </location>
</feature>
<sequence length="94" mass="10422">MLTSLGAFFLGFSFNGHTIVDTSVSKGSCDVFQRIVLVILTVTTLGFSWTVGFVICSSLLIRSLTSLFGRLFLLVLNQYFVCGLLYVILCFLCY</sequence>
<organism evidence="2">
    <name type="scientific">Solanum chacoense</name>
    <name type="common">Chaco potato</name>
    <dbReference type="NCBI Taxonomy" id="4108"/>
    <lineage>
        <taxon>Eukaryota</taxon>
        <taxon>Viridiplantae</taxon>
        <taxon>Streptophyta</taxon>
        <taxon>Embryophyta</taxon>
        <taxon>Tracheophyta</taxon>
        <taxon>Spermatophyta</taxon>
        <taxon>Magnoliopsida</taxon>
        <taxon>eudicotyledons</taxon>
        <taxon>Gunneridae</taxon>
        <taxon>Pentapetalae</taxon>
        <taxon>asterids</taxon>
        <taxon>lamiids</taxon>
        <taxon>Solanales</taxon>
        <taxon>Solanaceae</taxon>
        <taxon>Solanoideae</taxon>
        <taxon>Solaneae</taxon>
        <taxon>Solanum</taxon>
    </lineage>
</organism>
<protein>
    <submittedName>
        <fullName evidence="2">Putative ovule protein</fullName>
    </submittedName>
</protein>
<evidence type="ECO:0000256" key="1">
    <source>
        <dbReference type="SAM" id="Phobius"/>
    </source>
</evidence>
<feature type="transmembrane region" description="Helical" evidence="1">
    <location>
        <begin position="67"/>
        <end position="89"/>
    </location>
</feature>
<evidence type="ECO:0000313" key="2">
    <source>
        <dbReference type="EMBL" id="JAP15269.1"/>
    </source>
</evidence>
<reference evidence="2" key="1">
    <citation type="submission" date="2015-12" db="EMBL/GenBank/DDBJ databases">
        <title>Gene expression during late stages of embryo sac development: a critical building block for successful pollen-pistil interactions.</title>
        <authorList>
            <person name="Liu Y."/>
            <person name="Joly V."/>
            <person name="Sabar M."/>
            <person name="Matton D.P."/>
        </authorList>
    </citation>
    <scope>NUCLEOTIDE SEQUENCE</scope>
</reference>
<name>A0A0V0H4I3_SOLCH</name>
<proteinExistence type="predicted"/>
<keyword evidence="1" id="KW-1133">Transmembrane helix</keyword>
<dbReference type="EMBL" id="GEDG01025407">
    <property type="protein sequence ID" value="JAP15269.1"/>
    <property type="molecule type" value="Transcribed_RNA"/>
</dbReference>
<keyword evidence="1" id="KW-0472">Membrane</keyword>
<accession>A0A0V0H4I3</accession>
<keyword evidence="1" id="KW-0812">Transmembrane</keyword>
<dbReference type="AlphaFoldDB" id="A0A0V0H4I3"/>